<dbReference type="AlphaFoldDB" id="A0A1D1Y9H8"/>
<evidence type="ECO:0000259" key="2">
    <source>
        <dbReference type="SMART" id="SM00768"/>
    </source>
</evidence>
<dbReference type="EMBL" id="GDJX01016639">
    <property type="protein sequence ID" value="JAT51297.1"/>
    <property type="molecule type" value="Transcribed_RNA"/>
</dbReference>
<feature type="non-terminal residue" evidence="3">
    <location>
        <position position="1"/>
    </location>
</feature>
<dbReference type="InterPro" id="IPR012946">
    <property type="entry name" value="X8"/>
</dbReference>
<organism evidence="3">
    <name type="scientific">Anthurium amnicola</name>
    <dbReference type="NCBI Taxonomy" id="1678845"/>
    <lineage>
        <taxon>Eukaryota</taxon>
        <taxon>Viridiplantae</taxon>
        <taxon>Streptophyta</taxon>
        <taxon>Embryophyta</taxon>
        <taxon>Tracheophyta</taxon>
        <taxon>Spermatophyta</taxon>
        <taxon>Magnoliopsida</taxon>
        <taxon>Liliopsida</taxon>
        <taxon>Araceae</taxon>
        <taxon>Pothoideae</taxon>
        <taxon>Potheae</taxon>
        <taxon>Anthurium</taxon>
    </lineage>
</organism>
<dbReference type="PANTHER" id="PTHR31044:SF52">
    <property type="entry name" value="OS01G0631500 PROTEIN"/>
    <property type="match status" value="1"/>
</dbReference>
<proteinExistence type="predicted"/>
<dbReference type="InterPro" id="IPR044788">
    <property type="entry name" value="X8_dom_prot"/>
</dbReference>
<gene>
    <name evidence="3" type="primary">At1g11820_3</name>
    <name evidence="3" type="ORF">g.74872</name>
</gene>
<keyword evidence="1" id="KW-0732">Signal</keyword>
<feature type="domain" description="X8" evidence="2">
    <location>
        <begin position="35"/>
        <end position="122"/>
    </location>
</feature>
<dbReference type="PANTHER" id="PTHR31044">
    <property type="entry name" value="BETA-1,3 GLUCANASE"/>
    <property type="match status" value="1"/>
</dbReference>
<protein>
    <submittedName>
        <fullName evidence="3">Glucan endo-1,3-beta-glucosidase 1</fullName>
    </submittedName>
</protein>
<evidence type="ECO:0000256" key="1">
    <source>
        <dbReference type="ARBA" id="ARBA00022729"/>
    </source>
</evidence>
<accession>A0A1D1Y9H8</accession>
<dbReference type="Gene3D" id="1.20.58.1040">
    <property type="match status" value="1"/>
</dbReference>
<reference evidence="3" key="1">
    <citation type="submission" date="2015-07" db="EMBL/GenBank/DDBJ databases">
        <title>Transcriptome Assembly of Anthurium amnicola.</title>
        <authorList>
            <person name="Suzuki J."/>
        </authorList>
    </citation>
    <scope>NUCLEOTIDE SEQUENCE</scope>
</reference>
<evidence type="ECO:0000313" key="3">
    <source>
        <dbReference type="EMBL" id="JAT51297.1"/>
    </source>
</evidence>
<dbReference type="SMART" id="SM00768">
    <property type="entry name" value="X8"/>
    <property type="match status" value="1"/>
</dbReference>
<dbReference type="Pfam" id="PF07983">
    <property type="entry name" value="X8"/>
    <property type="match status" value="1"/>
</dbReference>
<dbReference type="GO" id="GO:0009506">
    <property type="term" value="C:plasmodesma"/>
    <property type="evidence" value="ECO:0007669"/>
    <property type="project" value="UniProtKB-ARBA"/>
</dbReference>
<sequence>AMNDYYQKKNRAGGTCVFNGAGLVVAKKPNICPDSWCVANPAVGRERMQAALDWACGNGADCGPIQPGGRCYVSNPTEGLEAHSSYAMNSYYQKHNRAAGTCDFKGAGQIVYQRRKYGNCELPS</sequence>
<name>A0A1D1Y9H8_9ARAE</name>